<name>A0A7G9YGQ3_9EURY</name>
<dbReference type="EMBL" id="MT631243">
    <property type="protein sequence ID" value="QNO47187.1"/>
    <property type="molecule type" value="Genomic_DNA"/>
</dbReference>
<proteinExistence type="predicted"/>
<accession>A0A7G9YGQ3</accession>
<gene>
    <name evidence="2" type="ORF">FLPJBPEJ_00031</name>
</gene>
<reference evidence="2" key="1">
    <citation type="submission" date="2020-06" db="EMBL/GenBank/DDBJ databases">
        <title>Unique genomic features of the anaerobic methanotrophic archaea.</title>
        <authorList>
            <person name="Chadwick G.L."/>
            <person name="Skennerton C.T."/>
            <person name="Laso-Perez R."/>
            <person name="Leu A.O."/>
            <person name="Speth D.R."/>
            <person name="Yu H."/>
            <person name="Morgan-Lang C."/>
            <person name="Hatzenpichler R."/>
            <person name="Goudeau D."/>
            <person name="Malmstrom R."/>
            <person name="Brazelton W.J."/>
            <person name="Woyke T."/>
            <person name="Hallam S.J."/>
            <person name="Tyson G.W."/>
            <person name="Wegener G."/>
            <person name="Boetius A."/>
            <person name="Orphan V."/>
        </authorList>
    </citation>
    <scope>NUCLEOTIDE SEQUENCE</scope>
</reference>
<dbReference type="AlphaFoldDB" id="A0A7G9YGQ3"/>
<organism evidence="2">
    <name type="scientific">Candidatus Methanogaster sp. ANME-2c ERB4</name>
    <dbReference type="NCBI Taxonomy" id="2759911"/>
    <lineage>
        <taxon>Archaea</taxon>
        <taxon>Methanobacteriati</taxon>
        <taxon>Methanobacteriota</taxon>
        <taxon>Stenosarchaea group</taxon>
        <taxon>Methanomicrobia</taxon>
        <taxon>Methanosarcinales</taxon>
        <taxon>ANME-2 cluster</taxon>
        <taxon>Candidatus Methanogasteraceae</taxon>
        <taxon>Candidatus Methanogaster</taxon>
    </lineage>
</organism>
<protein>
    <submittedName>
        <fullName evidence="2">Uncharacterized protein</fullName>
    </submittedName>
</protein>
<feature type="region of interest" description="Disordered" evidence="1">
    <location>
        <begin position="1"/>
        <end position="38"/>
    </location>
</feature>
<evidence type="ECO:0000256" key="1">
    <source>
        <dbReference type="SAM" id="MobiDB-lite"/>
    </source>
</evidence>
<sequence>MGRSCVPETMRAHERKRAEKRGGAITTSKRPKPGAAWAASMTKDTAFSAMYRNIAGRRGKKRALVAVGHQILIQVYRVLKTGERYQDAGAAAVTERRLQNREQRMVRELKRCGYDVSKVAV</sequence>
<feature type="compositionally biased region" description="Basic and acidic residues" evidence="1">
    <location>
        <begin position="10"/>
        <end position="22"/>
    </location>
</feature>
<evidence type="ECO:0000313" key="2">
    <source>
        <dbReference type="EMBL" id="QNO47187.1"/>
    </source>
</evidence>